<evidence type="ECO:0000256" key="1">
    <source>
        <dbReference type="SAM" id="MobiDB-lite"/>
    </source>
</evidence>
<dbReference type="EMBL" id="BDIP01001276">
    <property type="protein sequence ID" value="GIQ84022.1"/>
    <property type="molecule type" value="Genomic_DNA"/>
</dbReference>
<sequence>RLSEAVSALSASMARGIMGRGILAQRLQVRDSALGSVLHAVSALDTLSSTPCTVPEAEAEREREREEARKAWSDASERLLTVPVPQIEASKGKEREREAVPAVVKSMQTHVSAAVSTLLEAERERERQRQRVEKEGEGGWWCDEEGEGEGKASEGEPSGCGPTPAKTEAEGETEGEGAENDSETSSACVSPLESIAMHGLSPGAVEIPSHMVAAVSRVQTVHARVADAVSSHQHMLIGCGSRALHRTMRADSDWSRLDSVYIDRLLDSQLPSDAVDLSRYIDARVTPPTPLSAHPLVRLHHAAGQEAALETLLATGKGKRTKTCPAPARLMVHTGEGERKAEREAEGERQRARAHVVLGATDMCLQGLRSQVEYERRKAAQLREGAGLAMHQLEAAITMSSVSLPTPPPTLDPTSLTGRVFQQAGQAAQTLGDRYITRTASVDSAHLALVGSLSVNATARHALESAAEMINEGAYAESLLERSMLTGALRQTLLRQEVTRLHKTLYRQVESERQAELDRKALAAKNKLEGNAATVIQRWWRKVLDERANARQNEKMKNTFLRLVSLKKERAALEKANVQNGEVLLRTGFNNFCAFGTQLAEYMACEDSTAASKVKKQSKRGGVFGQLTRTPSVGGGERGVKSYSPNPLVAHVQNAD</sequence>
<keyword evidence="3" id="KW-1185">Reference proteome</keyword>
<feature type="non-terminal residue" evidence="2">
    <location>
        <position position="656"/>
    </location>
</feature>
<feature type="compositionally biased region" description="Basic and acidic residues" evidence="1">
    <location>
        <begin position="120"/>
        <end position="137"/>
    </location>
</feature>
<feature type="region of interest" description="Disordered" evidence="1">
    <location>
        <begin position="119"/>
        <end position="188"/>
    </location>
</feature>
<protein>
    <submittedName>
        <fullName evidence="2">Uncharacterized protein</fullName>
    </submittedName>
</protein>
<evidence type="ECO:0000313" key="3">
    <source>
        <dbReference type="Proteomes" id="UP000265618"/>
    </source>
</evidence>
<gene>
    <name evidence="2" type="ORF">KIPB_005443</name>
</gene>
<accession>A0A9K3CX05</accession>
<feature type="compositionally biased region" description="Acidic residues" evidence="1">
    <location>
        <begin position="170"/>
        <end position="182"/>
    </location>
</feature>
<comment type="caution">
    <text evidence="2">The sequence shown here is derived from an EMBL/GenBank/DDBJ whole genome shotgun (WGS) entry which is preliminary data.</text>
</comment>
<feature type="region of interest" description="Disordered" evidence="1">
    <location>
        <begin position="622"/>
        <end position="656"/>
    </location>
</feature>
<name>A0A9K3CX05_9EUKA</name>
<reference evidence="2 3" key="1">
    <citation type="journal article" date="2018" name="PLoS ONE">
        <title>The draft genome of Kipferlia bialata reveals reductive genome evolution in fornicate parasites.</title>
        <authorList>
            <person name="Tanifuji G."/>
            <person name="Takabayashi S."/>
            <person name="Kume K."/>
            <person name="Takagi M."/>
            <person name="Nakayama T."/>
            <person name="Kamikawa R."/>
            <person name="Inagaki Y."/>
            <person name="Hashimoto T."/>
        </authorList>
    </citation>
    <scope>NUCLEOTIDE SEQUENCE [LARGE SCALE GENOMIC DNA]</scope>
    <source>
        <strain evidence="2">NY0173</strain>
    </source>
</reference>
<dbReference type="AlphaFoldDB" id="A0A9K3CX05"/>
<organism evidence="2 3">
    <name type="scientific">Kipferlia bialata</name>
    <dbReference type="NCBI Taxonomy" id="797122"/>
    <lineage>
        <taxon>Eukaryota</taxon>
        <taxon>Metamonada</taxon>
        <taxon>Carpediemonas-like organisms</taxon>
        <taxon>Kipferlia</taxon>
    </lineage>
</organism>
<proteinExistence type="predicted"/>
<evidence type="ECO:0000313" key="2">
    <source>
        <dbReference type="EMBL" id="GIQ84022.1"/>
    </source>
</evidence>
<dbReference type="Proteomes" id="UP000265618">
    <property type="component" value="Unassembled WGS sequence"/>
</dbReference>